<feature type="compositionally biased region" description="Basic and acidic residues" evidence="1">
    <location>
        <begin position="74"/>
        <end position="91"/>
    </location>
</feature>
<dbReference type="AlphaFoldDB" id="A0A976MCC1"/>
<feature type="compositionally biased region" description="Polar residues" evidence="1">
    <location>
        <begin position="120"/>
        <end position="129"/>
    </location>
</feature>
<protein>
    <submittedName>
        <fullName evidence="2">Uncharacterized protein</fullName>
    </submittedName>
</protein>
<evidence type="ECO:0000313" key="3">
    <source>
        <dbReference type="Proteomes" id="UP000244811"/>
    </source>
</evidence>
<accession>A0A976MCC1</accession>
<proteinExistence type="predicted"/>
<dbReference type="Proteomes" id="UP000244811">
    <property type="component" value="Chromosome 2"/>
</dbReference>
<feature type="region of interest" description="Disordered" evidence="1">
    <location>
        <begin position="59"/>
        <end position="135"/>
    </location>
</feature>
<feature type="compositionally biased region" description="Basic and acidic residues" evidence="1">
    <location>
        <begin position="101"/>
        <end position="111"/>
    </location>
</feature>
<evidence type="ECO:0000256" key="1">
    <source>
        <dbReference type="SAM" id="MobiDB-lite"/>
    </source>
</evidence>
<dbReference type="EMBL" id="CP056071">
    <property type="protein sequence ID" value="UKK01988.1"/>
    <property type="molecule type" value="Genomic_DNA"/>
</dbReference>
<organism evidence="2 3">
    <name type="scientific">Theileria orientalis</name>
    <dbReference type="NCBI Taxonomy" id="68886"/>
    <lineage>
        <taxon>Eukaryota</taxon>
        <taxon>Sar</taxon>
        <taxon>Alveolata</taxon>
        <taxon>Apicomplexa</taxon>
        <taxon>Aconoidasida</taxon>
        <taxon>Piroplasmida</taxon>
        <taxon>Theileriidae</taxon>
        <taxon>Theileria</taxon>
    </lineage>
</organism>
<feature type="compositionally biased region" description="Polar residues" evidence="1">
    <location>
        <begin position="59"/>
        <end position="72"/>
    </location>
</feature>
<sequence length="318" mass="36567">MEVDWNKYKYLQLYKKHSSSCAKKFSTVVDKILSYIPRVLDSPENDSHNNDSAIVVGSTMDNNNSTQLQSSKGILDENTHTTRKTDEDFPKDAAPSSGQRVEMEITDEHQGGSKRKYNECSGTDIQHLNSSDSTESSESFASDLIFDMKYCSLQLPIPPELYQEEDYTLETNVSPSITEYDICYDEEIASNYVMVEPFRFLSKVHVTFDKESGEQWCCCYYDAKGNYTRKRFNTSHIAFDTAKMLASRCREAAERSFHKIWILKHKNLLNRPIPENLTDSFLLVVNKIKNYLATEHCMVCCVDKIRETLHSAHKHDVP</sequence>
<evidence type="ECO:0000313" key="2">
    <source>
        <dbReference type="EMBL" id="UKK01988.1"/>
    </source>
</evidence>
<gene>
    <name evidence="2" type="ORF">MACK_001342</name>
</gene>
<reference evidence="2" key="1">
    <citation type="submission" date="2022-07" db="EMBL/GenBank/DDBJ databases">
        <title>Evaluation of T. orientalis genome assembly methods using nanopore sequencing and analysis of variation between genomes.</title>
        <authorList>
            <person name="Yam J."/>
            <person name="Micallef M.L."/>
            <person name="Liu M."/>
            <person name="Djordjevic S.P."/>
            <person name="Bogema D.R."/>
            <person name="Jenkins C."/>
        </authorList>
    </citation>
    <scope>NUCLEOTIDE SEQUENCE</scope>
    <source>
        <strain evidence="2">Goon Nure</strain>
    </source>
</reference>
<name>A0A976MCC1_THEOR</name>